<evidence type="ECO:0000313" key="3">
    <source>
        <dbReference type="Proteomes" id="UP000009072"/>
    </source>
</evidence>
<feature type="transmembrane region" description="Helical" evidence="1">
    <location>
        <begin position="45"/>
        <end position="64"/>
    </location>
</feature>
<organism evidence="2 3">
    <name type="scientific">Mycoplasma mobile (strain ATCC 43663 / 163K / NCTC 11711)</name>
    <name type="common">Mesomycoplasma mobile</name>
    <dbReference type="NCBI Taxonomy" id="267748"/>
    <lineage>
        <taxon>Bacteria</taxon>
        <taxon>Bacillati</taxon>
        <taxon>Mycoplasmatota</taxon>
        <taxon>Mycoplasmoidales</taxon>
        <taxon>Metamycoplasmataceae</taxon>
        <taxon>Mesomycoplasma</taxon>
    </lineage>
</organism>
<dbReference type="EMBL" id="AE017308">
    <property type="protein sequence ID" value="AAT27998.1"/>
    <property type="molecule type" value="Genomic_DNA"/>
</dbReference>
<keyword evidence="3" id="KW-1185">Reference proteome</keyword>
<keyword evidence="1" id="KW-0472">Membrane</keyword>
<feature type="transmembrane region" description="Helical" evidence="1">
    <location>
        <begin position="161"/>
        <end position="182"/>
    </location>
</feature>
<feature type="transmembrane region" description="Helical" evidence="1">
    <location>
        <begin position="194"/>
        <end position="216"/>
    </location>
</feature>
<dbReference type="Proteomes" id="UP000009072">
    <property type="component" value="Chromosome"/>
</dbReference>
<keyword evidence="1" id="KW-1133">Transmembrane helix</keyword>
<protein>
    <submittedName>
        <fullName evidence="2">Uncharacterized protein</fullName>
    </submittedName>
</protein>
<dbReference type="AlphaFoldDB" id="Q6KHD2"/>
<keyword evidence="1" id="KW-0812">Transmembrane</keyword>
<name>Q6KHD2_MYCM1</name>
<evidence type="ECO:0000313" key="2">
    <source>
        <dbReference type="EMBL" id="AAT27998.1"/>
    </source>
</evidence>
<sequence length="236" mass="26686">MQKLGFMKTNLNFEEDKSSSNKSTKFYEKPEKLLFEKIFPNVKEIVYISFFLAILLLVAAFEYLVPSLPFGAGIADFLQISLIFGVLVLGFKIGIFAILIYLLVFATSLPFIFASGVIIFPGEIDKAIGIYFLDYFIPLISIAFLGIFYKTKIWIKITIGFCALILTWMSHAISGYVFFSVFTPTSFPGGVHAYIWLFNLVGLSTLFLLLVPLVFASHKLQPIILRKLSLLKTWNN</sequence>
<feature type="transmembrane region" description="Helical" evidence="1">
    <location>
        <begin position="98"/>
        <end position="122"/>
    </location>
</feature>
<proteinExistence type="predicted"/>
<reference evidence="2 3" key="1">
    <citation type="journal article" date="2004" name="Genome Res.">
        <title>The complete genome and proteome of Mycoplasma mobile.</title>
        <authorList>
            <person name="Jaffe J.D."/>
            <person name="Stange-Thomann N."/>
            <person name="Smith C."/>
            <person name="DeCaprio D."/>
            <person name="Fisher S."/>
            <person name="Butler J."/>
            <person name="Calvo S."/>
            <person name="Elkins T."/>
            <person name="FitzGerald M.G."/>
            <person name="Hafez N."/>
            <person name="Kodira C.D."/>
            <person name="Major J."/>
            <person name="Wang S."/>
            <person name="Wilkinson J."/>
            <person name="Nicol R."/>
            <person name="Nusbaum C."/>
            <person name="Birren B."/>
            <person name="Berg H.C."/>
            <person name="Church G.M."/>
        </authorList>
    </citation>
    <scope>NUCLEOTIDE SEQUENCE [LARGE SCALE GENOMIC DNA]</scope>
    <source>
        <strain evidence="3">ATCC 43663 / 163K / NCTC 11711</strain>
    </source>
</reference>
<accession>Q6KHD2</accession>
<feature type="transmembrane region" description="Helical" evidence="1">
    <location>
        <begin position="70"/>
        <end position="91"/>
    </location>
</feature>
<dbReference type="STRING" id="267748.MMOB5120"/>
<evidence type="ECO:0000256" key="1">
    <source>
        <dbReference type="SAM" id="Phobius"/>
    </source>
</evidence>
<dbReference type="Gene3D" id="1.10.1760.20">
    <property type="match status" value="1"/>
</dbReference>
<feature type="transmembrane region" description="Helical" evidence="1">
    <location>
        <begin position="128"/>
        <end position="149"/>
    </location>
</feature>
<dbReference type="KEGG" id="mmo:MMOB5120"/>
<dbReference type="HOGENOM" id="CLU_1174378_0_0_14"/>
<gene>
    <name evidence="2" type="ordered locus">MMOB5120</name>
</gene>